<dbReference type="AlphaFoldDB" id="A0A2U8HBY4"/>
<evidence type="ECO:0000256" key="1">
    <source>
        <dbReference type="ARBA" id="ARBA00004236"/>
    </source>
</evidence>
<evidence type="ECO:0000313" key="7">
    <source>
        <dbReference type="EMBL" id="AWI82225.1"/>
    </source>
</evidence>
<organism evidence="7 8">
    <name type="scientific">Alloyangia pacifica</name>
    <dbReference type="NCBI Taxonomy" id="311180"/>
    <lineage>
        <taxon>Bacteria</taxon>
        <taxon>Pseudomonadati</taxon>
        <taxon>Pseudomonadota</taxon>
        <taxon>Alphaproteobacteria</taxon>
        <taxon>Rhodobacterales</taxon>
        <taxon>Roseobacteraceae</taxon>
        <taxon>Alloyangia</taxon>
    </lineage>
</organism>
<dbReference type="KEGG" id="ypac:CEW88_00180"/>
<dbReference type="PANTHER" id="PTHR43646">
    <property type="entry name" value="GLYCOSYLTRANSFERASE"/>
    <property type="match status" value="1"/>
</dbReference>
<dbReference type="EMBL" id="CP022189">
    <property type="protein sequence ID" value="AWI82225.1"/>
    <property type="molecule type" value="Genomic_DNA"/>
</dbReference>
<dbReference type="GO" id="GO:0016757">
    <property type="term" value="F:glycosyltransferase activity"/>
    <property type="evidence" value="ECO:0007669"/>
    <property type="project" value="UniProtKB-KW"/>
</dbReference>
<comment type="subcellular location">
    <subcellularLocation>
        <location evidence="1">Cell membrane</location>
    </subcellularLocation>
</comment>
<dbReference type="Pfam" id="PF00535">
    <property type="entry name" value="Glycos_transf_2"/>
    <property type="match status" value="1"/>
</dbReference>
<evidence type="ECO:0000256" key="4">
    <source>
        <dbReference type="ARBA" id="ARBA00022679"/>
    </source>
</evidence>
<dbReference type="Proteomes" id="UP000244915">
    <property type="component" value="Chromosome 1"/>
</dbReference>
<reference evidence="7 8" key="1">
    <citation type="submission" date="2017-06" db="EMBL/GenBank/DDBJ databases">
        <title>Yangia sp. YSBP01 complete genome sequence.</title>
        <authorList>
            <person name="Woo J.-H."/>
            <person name="Kim H.-S."/>
        </authorList>
    </citation>
    <scope>NUCLEOTIDE SEQUENCE [LARGE SCALE GENOMIC DNA]</scope>
    <source>
        <strain evidence="7 8">YSBP01</strain>
    </source>
</reference>
<evidence type="ECO:0000256" key="5">
    <source>
        <dbReference type="ARBA" id="ARBA00023136"/>
    </source>
</evidence>
<dbReference type="InterPro" id="IPR001173">
    <property type="entry name" value="Glyco_trans_2-like"/>
</dbReference>
<keyword evidence="5" id="KW-0472">Membrane</keyword>
<gene>
    <name evidence="7" type="ORF">CEW88_00180</name>
</gene>
<dbReference type="OrthoDB" id="9797391at2"/>
<keyword evidence="4 7" id="KW-0808">Transferase</keyword>
<dbReference type="PANTHER" id="PTHR43646:SF2">
    <property type="entry name" value="GLYCOSYLTRANSFERASE 2-LIKE DOMAIN-CONTAINING PROTEIN"/>
    <property type="match status" value="1"/>
</dbReference>
<dbReference type="Gene3D" id="3.90.550.10">
    <property type="entry name" value="Spore Coat Polysaccharide Biosynthesis Protein SpsA, Chain A"/>
    <property type="match status" value="1"/>
</dbReference>
<dbReference type="InterPro" id="IPR029044">
    <property type="entry name" value="Nucleotide-diphossugar_trans"/>
</dbReference>
<dbReference type="GO" id="GO:0005886">
    <property type="term" value="C:plasma membrane"/>
    <property type="evidence" value="ECO:0007669"/>
    <property type="project" value="UniProtKB-SubCell"/>
</dbReference>
<dbReference type="SUPFAM" id="SSF53448">
    <property type="entry name" value="Nucleotide-diphospho-sugar transferases"/>
    <property type="match status" value="1"/>
</dbReference>
<name>A0A2U8HBY4_9RHOB</name>
<evidence type="ECO:0000259" key="6">
    <source>
        <dbReference type="Pfam" id="PF00535"/>
    </source>
</evidence>
<evidence type="ECO:0000256" key="3">
    <source>
        <dbReference type="ARBA" id="ARBA00022676"/>
    </source>
</evidence>
<dbReference type="RefSeq" id="WP_108964151.1">
    <property type="nucleotide sequence ID" value="NZ_CP022189.1"/>
</dbReference>
<protein>
    <submittedName>
        <fullName evidence="7">Glycosyl transferase</fullName>
    </submittedName>
</protein>
<feature type="domain" description="Glycosyltransferase 2-like" evidence="6">
    <location>
        <begin position="15"/>
        <end position="150"/>
    </location>
</feature>
<keyword evidence="2" id="KW-1003">Cell membrane</keyword>
<proteinExistence type="predicted"/>
<evidence type="ECO:0000313" key="8">
    <source>
        <dbReference type="Proteomes" id="UP000244915"/>
    </source>
</evidence>
<keyword evidence="3" id="KW-0328">Glycosyltransferase</keyword>
<accession>A0A2U8HBY4</accession>
<sequence>MASDEYRFPGSPAVSVILPACNESALIGACLKALLASDWPGDTPAPEVIVVANGCMDDTAARARGAIDGFAARGWRLRVIERAEGGKLAALNAGDAEALSGIRIYLDADVTVSKALLAQLYAALSRPGARYASGRLRITAHGWAARAYARTWRQVPFMSDGVPGCGVFAVNAEGRARWPEFPDVISDDTFVRLSFTPEERASVPAYYEWPIAEGLAALVRVRRRQDAGVAQVGKLYPRLLGNDDKLPLSAIGKLRMALRDPIGFAVYSGVALLVRLTPQAHPEWSRSR</sequence>
<evidence type="ECO:0000256" key="2">
    <source>
        <dbReference type="ARBA" id="ARBA00022475"/>
    </source>
</evidence>